<comment type="caution">
    <text evidence="13">The sequence shown here is derived from an EMBL/GenBank/DDBJ whole genome shotgun (WGS) entry which is preliminary data.</text>
</comment>
<dbReference type="Pfam" id="PF02899">
    <property type="entry name" value="Phage_int_SAM_1"/>
    <property type="match status" value="1"/>
</dbReference>
<dbReference type="InterPro" id="IPR044068">
    <property type="entry name" value="CB"/>
</dbReference>
<feature type="active site" evidence="10">
    <location>
        <position position="243"/>
    </location>
</feature>
<organism evidence="13 14">
    <name type="scientific">Kineothrix alysoides</name>
    <dbReference type="NCBI Taxonomy" id="1469948"/>
    <lineage>
        <taxon>Bacteria</taxon>
        <taxon>Bacillati</taxon>
        <taxon>Bacillota</taxon>
        <taxon>Clostridia</taxon>
        <taxon>Lachnospirales</taxon>
        <taxon>Lachnospiraceae</taxon>
        <taxon>Kineothrix</taxon>
    </lineage>
</organism>
<proteinExistence type="inferred from homology"/>
<dbReference type="Gene3D" id="1.10.150.130">
    <property type="match status" value="1"/>
</dbReference>
<comment type="similarity">
    <text evidence="2">Belongs to the 'phage' integrase family. XerD subfamily.</text>
</comment>
<dbReference type="RefSeq" id="WP_031390147.1">
    <property type="nucleotide sequence ID" value="NZ_JPNB01000001.1"/>
</dbReference>
<evidence type="ECO:0000256" key="4">
    <source>
        <dbReference type="ARBA" id="ARBA00022618"/>
    </source>
</evidence>
<evidence type="ECO:0000259" key="11">
    <source>
        <dbReference type="PROSITE" id="PS51898"/>
    </source>
</evidence>
<keyword evidence="9 10" id="KW-0131">Cell cycle</keyword>
<dbReference type="InterPro" id="IPR010998">
    <property type="entry name" value="Integrase_recombinase_N"/>
</dbReference>
<dbReference type="STRING" id="1469948.GCA_000732725_01429"/>
<dbReference type="InterPro" id="IPR011010">
    <property type="entry name" value="DNA_brk_join_enz"/>
</dbReference>
<dbReference type="NCBIfam" id="TIGR02225">
    <property type="entry name" value="recomb_XerD"/>
    <property type="match status" value="1"/>
</dbReference>
<dbReference type="GO" id="GO:0007059">
    <property type="term" value="P:chromosome segregation"/>
    <property type="evidence" value="ECO:0007669"/>
    <property type="project" value="UniProtKB-UniRule"/>
</dbReference>
<keyword evidence="3 10" id="KW-0963">Cytoplasm</keyword>
<gene>
    <name evidence="10" type="primary">xerC</name>
    <name evidence="13" type="ORF">EDD76_10661</name>
</gene>
<comment type="function">
    <text evidence="10">Site-specific tyrosine recombinase, which acts by catalyzing the cutting and rejoining of the recombining DNA molecules. The XerC-XerD complex is essential to convert dimers of the bacterial chromosome into monomers to permit their segregation at cell division. It also contributes to the segregational stability of plasmids.</text>
</comment>
<dbReference type="HAMAP" id="MF_01808">
    <property type="entry name" value="Recomb_XerC_XerD"/>
    <property type="match status" value="1"/>
</dbReference>
<dbReference type="GO" id="GO:0005737">
    <property type="term" value="C:cytoplasm"/>
    <property type="evidence" value="ECO:0007669"/>
    <property type="project" value="UniProtKB-SubCell"/>
</dbReference>
<dbReference type="Gene3D" id="1.10.443.10">
    <property type="entry name" value="Intergrase catalytic core"/>
    <property type="match status" value="1"/>
</dbReference>
<dbReference type="GO" id="GO:0051301">
    <property type="term" value="P:cell division"/>
    <property type="evidence" value="ECO:0007669"/>
    <property type="project" value="UniProtKB-KW"/>
</dbReference>
<feature type="active site" evidence="10">
    <location>
        <position position="266"/>
    </location>
</feature>
<sequence length="294" mass="33570">MEKEIVSFISYLHNVKKTSENTEMSYKRDLTKVKRFMEEQGVVDVRKLTVTNLNSYVLYLEKNNFKAATVSRNIASIKAFYHFMYKEGIVKEDIAEVLKAPKIEKKLPEILTTEEVVRLLEQPGGSSPKEIRDKAMLELLYATGIRVTELISLKAQDVNLQMGFIMCKDSNKERVIPFGTEARSALLRYLENARETMVHCSDSDILFANCSGQPMSRQGFWKLIKYYAKKAGITADITPHTLRHSFAAHLVENGADLRSVQEMLGHSDISTTQIYANMNHNRIREVYAKAHPRG</sequence>
<dbReference type="GO" id="GO:0006313">
    <property type="term" value="P:DNA transposition"/>
    <property type="evidence" value="ECO:0007669"/>
    <property type="project" value="UniProtKB-UniRule"/>
</dbReference>
<keyword evidence="7 10" id="KW-0238">DNA-binding</keyword>
<keyword evidence="4 10" id="KW-0132">Cell division</keyword>
<feature type="active site" evidence="10">
    <location>
        <position position="146"/>
    </location>
</feature>
<accession>A0A4R1QZI8</accession>
<evidence type="ECO:0000256" key="1">
    <source>
        <dbReference type="ARBA" id="ARBA00004496"/>
    </source>
</evidence>
<evidence type="ECO:0000256" key="10">
    <source>
        <dbReference type="HAMAP-Rule" id="MF_01808"/>
    </source>
</evidence>
<evidence type="ECO:0000313" key="13">
    <source>
        <dbReference type="EMBL" id="TCL58408.1"/>
    </source>
</evidence>
<dbReference type="Proteomes" id="UP000295718">
    <property type="component" value="Unassembled WGS sequence"/>
</dbReference>
<dbReference type="PROSITE" id="PS51900">
    <property type="entry name" value="CB"/>
    <property type="match status" value="1"/>
</dbReference>
<dbReference type="CDD" id="cd00798">
    <property type="entry name" value="INT_XerDC_C"/>
    <property type="match status" value="1"/>
</dbReference>
<feature type="active site" evidence="10">
    <location>
        <position position="240"/>
    </location>
</feature>
<dbReference type="PANTHER" id="PTHR30349:SF81">
    <property type="entry name" value="TYROSINE RECOMBINASE XERC"/>
    <property type="match status" value="1"/>
</dbReference>
<keyword evidence="14" id="KW-1185">Reference proteome</keyword>
<evidence type="ECO:0000256" key="8">
    <source>
        <dbReference type="ARBA" id="ARBA00023172"/>
    </source>
</evidence>
<dbReference type="InterPro" id="IPR050090">
    <property type="entry name" value="Tyrosine_recombinase_XerCD"/>
</dbReference>
<dbReference type="InterPro" id="IPR013762">
    <property type="entry name" value="Integrase-like_cat_sf"/>
</dbReference>
<dbReference type="GO" id="GO:0009037">
    <property type="term" value="F:tyrosine-based site-specific recombinase activity"/>
    <property type="evidence" value="ECO:0007669"/>
    <property type="project" value="UniProtKB-UniRule"/>
</dbReference>
<keyword evidence="6 10" id="KW-0229">DNA integration</keyword>
<dbReference type="NCBIfam" id="NF001399">
    <property type="entry name" value="PRK00283.1"/>
    <property type="match status" value="1"/>
</dbReference>
<comment type="similarity">
    <text evidence="10">Belongs to the 'phage' integrase family. XerC subfamily.</text>
</comment>
<dbReference type="AlphaFoldDB" id="A0A4R1QZI8"/>
<keyword evidence="5 10" id="KW-0159">Chromosome partition</keyword>
<dbReference type="PANTHER" id="PTHR30349">
    <property type="entry name" value="PHAGE INTEGRASE-RELATED"/>
    <property type="match status" value="1"/>
</dbReference>
<dbReference type="SUPFAM" id="SSF56349">
    <property type="entry name" value="DNA breaking-rejoining enzymes"/>
    <property type="match status" value="1"/>
</dbReference>
<dbReference type="NCBIfam" id="NF040815">
    <property type="entry name" value="recomb_XerA_Arch"/>
    <property type="match status" value="1"/>
</dbReference>
<dbReference type="InterPro" id="IPR011932">
    <property type="entry name" value="Recomb_XerD"/>
</dbReference>
<dbReference type="GO" id="GO:0003677">
    <property type="term" value="F:DNA binding"/>
    <property type="evidence" value="ECO:0007669"/>
    <property type="project" value="UniProtKB-UniRule"/>
</dbReference>
<evidence type="ECO:0000313" key="14">
    <source>
        <dbReference type="Proteomes" id="UP000295718"/>
    </source>
</evidence>
<comment type="subunit">
    <text evidence="10">Forms a cyclic heterotetrameric complex composed of two molecules of XerC and two molecules of XerD.</text>
</comment>
<evidence type="ECO:0000256" key="7">
    <source>
        <dbReference type="ARBA" id="ARBA00023125"/>
    </source>
</evidence>
<evidence type="ECO:0000259" key="12">
    <source>
        <dbReference type="PROSITE" id="PS51900"/>
    </source>
</evidence>
<comment type="caution">
    <text evidence="10">Lacks conserved residue(s) required for the propagation of feature annotation.</text>
</comment>
<dbReference type="EMBL" id="SLUO01000006">
    <property type="protein sequence ID" value="TCL58408.1"/>
    <property type="molecule type" value="Genomic_DNA"/>
</dbReference>
<name>A0A4R1QZI8_9FIRM</name>
<evidence type="ECO:0000256" key="5">
    <source>
        <dbReference type="ARBA" id="ARBA00022829"/>
    </source>
</evidence>
<dbReference type="InterPro" id="IPR023009">
    <property type="entry name" value="Tyrosine_recombinase_XerC/XerD"/>
</dbReference>
<comment type="subcellular location">
    <subcellularLocation>
        <location evidence="1 10">Cytoplasm</location>
    </subcellularLocation>
</comment>
<feature type="domain" description="Core-binding (CB)" evidence="12">
    <location>
        <begin position="1"/>
        <end position="85"/>
    </location>
</feature>
<dbReference type="InterPro" id="IPR004107">
    <property type="entry name" value="Integrase_SAM-like_N"/>
</dbReference>
<dbReference type="PROSITE" id="PS51898">
    <property type="entry name" value="TYR_RECOMBINASE"/>
    <property type="match status" value="1"/>
</dbReference>
<evidence type="ECO:0000256" key="9">
    <source>
        <dbReference type="ARBA" id="ARBA00023306"/>
    </source>
</evidence>
<feature type="active site" description="O-(3'-phospho-DNA)-tyrosine intermediate" evidence="10">
    <location>
        <position position="275"/>
    </location>
</feature>
<evidence type="ECO:0000256" key="3">
    <source>
        <dbReference type="ARBA" id="ARBA00022490"/>
    </source>
</evidence>
<evidence type="ECO:0000256" key="2">
    <source>
        <dbReference type="ARBA" id="ARBA00010450"/>
    </source>
</evidence>
<reference evidence="13 14" key="1">
    <citation type="submission" date="2019-03" db="EMBL/GenBank/DDBJ databases">
        <title>Genomic Encyclopedia of Type Strains, Phase IV (KMG-IV): sequencing the most valuable type-strain genomes for metagenomic binning, comparative biology and taxonomic classification.</title>
        <authorList>
            <person name="Goeker M."/>
        </authorList>
    </citation>
    <scope>NUCLEOTIDE SEQUENCE [LARGE SCALE GENOMIC DNA]</scope>
    <source>
        <strain evidence="13 14">DSM 100556</strain>
    </source>
</reference>
<keyword evidence="8 10" id="KW-0233">DNA recombination</keyword>
<dbReference type="Pfam" id="PF00589">
    <property type="entry name" value="Phage_integrase"/>
    <property type="match status" value="1"/>
</dbReference>
<dbReference type="OrthoDB" id="9801717at2"/>
<dbReference type="InterPro" id="IPR002104">
    <property type="entry name" value="Integrase_catalytic"/>
</dbReference>
<protein>
    <recommendedName>
        <fullName evidence="10">Tyrosine recombinase XerC</fullName>
    </recommendedName>
</protein>
<evidence type="ECO:0000256" key="6">
    <source>
        <dbReference type="ARBA" id="ARBA00022908"/>
    </source>
</evidence>
<feature type="domain" description="Tyr recombinase" evidence="11">
    <location>
        <begin position="106"/>
        <end position="288"/>
    </location>
</feature>